<dbReference type="GO" id="GO:0006913">
    <property type="term" value="P:nucleocytoplasmic transport"/>
    <property type="evidence" value="ECO:0007669"/>
    <property type="project" value="TreeGrafter"/>
</dbReference>
<dbReference type="GO" id="GO:0005829">
    <property type="term" value="C:cytosol"/>
    <property type="evidence" value="ECO:0007669"/>
    <property type="project" value="TreeGrafter"/>
</dbReference>
<dbReference type="SMART" id="SM00368">
    <property type="entry name" value="LRR_RI"/>
    <property type="match status" value="4"/>
</dbReference>
<evidence type="ECO:0000313" key="2">
    <source>
        <dbReference type="EMBL" id="RKU45752.1"/>
    </source>
</evidence>
<dbReference type="STRING" id="177199.A0A420YCY1"/>
<evidence type="ECO:0008006" key="4">
    <source>
        <dbReference type="Google" id="ProtNLM"/>
    </source>
</evidence>
<protein>
    <recommendedName>
        <fullName evidence="4">Cell wall biogenesis protein Mhp1</fullName>
    </recommendedName>
</protein>
<dbReference type="GO" id="GO:0005634">
    <property type="term" value="C:nucleus"/>
    <property type="evidence" value="ECO:0007669"/>
    <property type="project" value="TreeGrafter"/>
</dbReference>
<evidence type="ECO:0000313" key="3">
    <source>
        <dbReference type="Proteomes" id="UP000275385"/>
    </source>
</evidence>
<dbReference type="GO" id="GO:0048471">
    <property type="term" value="C:perinuclear region of cytoplasm"/>
    <property type="evidence" value="ECO:0007669"/>
    <property type="project" value="TreeGrafter"/>
</dbReference>
<proteinExistence type="predicted"/>
<dbReference type="AlphaFoldDB" id="A0A420YCY1"/>
<comment type="caution">
    <text evidence="2">The sequence shown here is derived from an EMBL/GenBank/DDBJ whole genome shotgun (WGS) entry which is preliminary data.</text>
</comment>
<feature type="region of interest" description="Disordered" evidence="1">
    <location>
        <begin position="1"/>
        <end position="173"/>
    </location>
</feature>
<feature type="compositionally biased region" description="Polar residues" evidence="1">
    <location>
        <begin position="43"/>
        <end position="56"/>
    </location>
</feature>
<feature type="compositionally biased region" description="Polar residues" evidence="1">
    <location>
        <begin position="65"/>
        <end position="78"/>
    </location>
</feature>
<accession>A0A420YCY1</accession>
<gene>
    <name evidence="2" type="ORF">DL546_008363</name>
</gene>
<evidence type="ECO:0000256" key="1">
    <source>
        <dbReference type="SAM" id="MobiDB-lite"/>
    </source>
</evidence>
<reference evidence="2 3" key="1">
    <citation type="submission" date="2018-08" db="EMBL/GenBank/DDBJ databases">
        <title>Draft genome of the lignicolous fungus Coniochaeta pulveracea.</title>
        <authorList>
            <person name="Borstlap C.J."/>
            <person name="De Witt R.N."/>
            <person name="Botha A."/>
            <person name="Volschenk H."/>
        </authorList>
    </citation>
    <scope>NUCLEOTIDE SEQUENCE [LARGE SCALE GENOMIC DNA]</scope>
    <source>
        <strain evidence="2 3">CAB683</strain>
    </source>
</reference>
<feature type="compositionally biased region" description="Basic and acidic residues" evidence="1">
    <location>
        <begin position="904"/>
        <end position="918"/>
    </location>
</feature>
<dbReference type="Gene3D" id="3.80.10.10">
    <property type="entry name" value="Ribonuclease Inhibitor"/>
    <property type="match status" value="2"/>
</dbReference>
<feature type="compositionally biased region" description="Basic and acidic residues" evidence="1">
    <location>
        <begin position="317"/>
        <end position="350"/>
    </location>
</feature>
<dbReference type="EMBL" id="QVQW01000019">
    <property type="protein sequence ID" value="RKU45752.1"/>
    <property type="molecule type" value="Genomic_DNA"/>
</dbReference>
<dbReference type="Proteomes" id="UP000275385">
    <property type="component" value="Unassembled WGS sequence"/>
</dbReference>
<feature type="compositionally biased region" description="Basic and acidic residues" evidence="1">
    <location>
        <begin position="266"/>
        <end position="304"/>
    </location>
</feature>
<organism evidence="2 3">
    <name type="scientific">Coniochaeta pulveracea</name>
    <dbReference type="NCBI Taxonomy" id="177199"/>
    <lineage>
        <taxon>Eukaryota</taxon>
        <taxon>Fungi</taxon>
        <taxon>Dikarya</taxon>
        <taxon>Ascomycota</taxon>
        <taxon>Pezizomycotina</taxon>
        <taxon>Sordariomycetes</taxon>
        <taxon>Sordariomycetidae</taxon>
        <taxon>Coniochaetales</taxon>
        <taxon>Coniochaetaceae</taxon>
        <taxon>Coniochaeta</taxon>
    </lineage>
</organism>
<dbReference type="PANTHER" id="PTHR24113:SF15">
    <property type="entry name" value="NACHT DOMAIN-CONTAINING PROTEIN"/>
    <property type="match status" value="1"/>
</dbReference>
<dbReference type="OrthoDB" id="8436363at2759"/>
<dbReference type="GO" id="GO:0005096">
    <property type="term" value="F:GTPase activator activity"/>
    <property type="evidence" value="ECO:0007669"/>
    <property type="project" value="InterPro"/>
</dbReference>
<feature type="compositionally biased region" description="Low complexity" evidence="1">
    <location>
        <begin position="94"/>
        <end position="127"/>
    </location>
</feature>
<dbReference type="InterPro" id="IPR032675">
    <property type="entry name" value="LRR_dom_sf"/>
</dbReference>
<dbReference type="GO" id="GO:0031267">
    <property type="term" value="F:small GTPase binding"/>
    <property type="evidence" value="ECO:0007669"/>
    <property type="project" value="TreeGrafter"/>
</dbReference>
<feature type="region of interest" description="Disordered" evidence="1">
    <location>
        <begin position="1043"/>
        <end position="1067"/>
    </location>
</feature>
<feature type="region of interest" description="Disordered" evidence="1">
    <location>
        <begin position="1178"/>
        <end position="1200"/>
    </location>
</feature>
<dbReference type="SUPFAM" id="SSF52047">
    <property type="entry name" value="RNI-like"/>
    <property type="match status" value="1"/>
</dbReference>
<dbReference type="PANTHER" id="PTHR24113">
    <property type="entry name" value="RAN GTPASE-ACTIVATING PROTEIN 1"/>
    <property type="match status" value="1"/>
</dbReference>
<feature type="region of interest" description="Disordered" evidence="1">
    <location>
        <begin position="245"/>
        <end position="390"/>
    </location>
</feature>
<name>A0A420YCY1_9PEZI</name>
<feature type="region of interest" description="Disordered" evidence="1">
    <location>
        <begin position="904"/>
        <end position="934"/>
    </location>
</feature>
<dbReference type="InterPro" id="IPR027038">
    <property type="entry name" value="RanGap"/>
</dbReference>
<keyword evidence="3" id="KW-1185">Reference proteome</keyword>
<sequence length="1200" mass="130716">MEHIHGIDVSWMTHGNPKEKGTKAALTRQRSLSQPQPLDAPASPTQLSSSPTTGPTLANGHQRETTSPAPLGTPTTPKQIPVRPGFARSNSQDRTGSSPGTSPGRRGSWFANISSKFSSSGSAAAQSPPQTNNTPAKQGEISAPKANPAKNAVLQHAAKSDGDAPYIPAPPRSGQAGILHVFRRLSSSNGSLSPALKRNEHGLVERRVLNVDRRRERCPIAELKQSKLRRVAFCVDVEIAPMPKYADADKGGTIAAPAADKTQKRKITEKGEGEALKNPKVVEHQKEEDGQIKATGEEVPKEPSFEGSDIGPAAVPMDKKESAPDSQAEKSATETKKKEKKKKSEEERKARKEKKRKLAEANGTIPMEIRYDSESSAESTLTADAPKPPQVLPTINPVRIYRRCCQLRETPILKKISEQLADAGNSSTEPGVVEKLDLTGYWMQLADLTTLGDYLAVVPVKELILENCGLTDEGLRVILAGLLAAKKPASRRRKTHPGQDHLNSRGGVVERLVLKNNKLGPEGWKHLSLFIYLCHSIKTLDISSIPFPIAAEKRNGNIHGNDPRGDLCRLFAQSLGDRLAGSTLGLINLGETGINTDQLEAIIDGIIKCGVKRVGLAHNNIDAKGIQHVARYLSNGRCDGLDLGGNDLRDQLEVLANALNETDPLWALSLAEGNLKPASLCKLLPKLVKLRAFRFIDLSHNPELFQSNPSAIPLLRRYLPKMQSLKRIHFADCGMTSEQAIALAEIMPEVPGLAHISFMENPEISRLTEATTEELQEEACALFASLLAATRVSNSLVCVDIEVPTEESSDLVKALAKQVVAYCLRNLERLPVSELAAAALVQSGLSSAPPEPDFPDVIQHLVGHDVTNPIDPESDVDSAPDDDYVIGGTGIVKALNCCLKNRGDESRRPSGEFNRDVETGNITPSNTKLPAGKAKDMSKHLLLSARKIRLRLQPAIIKARAASEDTHAYRELSLTITTPSSRCALTVILDRLVFLDNTLKGIIKRFEDEFPDTRDHDTQPISPDVTEPDQNLATSFTSVADQDSYLPPTAGSDNEDEAFSIKPPLSRTNSMVSMSSRALADEEGRILRAGHKFRSGIFKPEHYMLLSGLEMVGADKNHVRMLHEMLDDIGDEDLLQKAEEIGVVRVFQEHRDEVLGKLKEADPEHWERFAESQIMASKNVGKMERNENEAAGDGESAVVD</sequence>